<comment type="caution">
    <text evidence="4">The sequence shown here is derived from an EMBL/GenBank/DDBJ whole genome shotgun (WGS) entry which is preliminary data.</text>
</comment>
<keyword evidence="1" id="KW-0378">Hydrolase</keyword>
<dbReference type="Gene3D" id="3.40.50.300">
    <property type="entry name" value="P-loop containing nucleotide triphosphate hydrolases"/>
    <property type="match status" value="1"/>
</dbReference>
<sequence>MWYEEKEEMSKMAVNPTFSLRYQGGKVLLPLFKGTPPSLNNLLNYNHPATSKFRDQIRVYNNMFCFTSFGAKIDHSINTGRALYTFRINRQNYHRMRSLLPKEGIQPKFAKLYFFDTQNEVRNRTGVFIDKDTAEPVDEQIVQSLIQMLDEYSSVAKAFRMAIDWCNTHNMIDFHLRLHSDEKISRQYNAPTISEVAAIIINDFGDGLPTRDIIVSSKYEGLHTWHSNTICCFCMGKMASMRKYLIIIIQAPRKQSDDLRVIIPTIYSGCIHQQYLVDTYTAVEEQRLKWKRNNQDTLRVELYHNLCDAVTRGDTRAAMALCRAYDNPSLFITLASNPKWPKIAEMLAYFPGQKAHDRPEVGTRVFKLKLTELLDDLTKKHVCICHRILEHSKCRTPSEIDDIIYAELPSPIDDPTDYKVVTENMLHGPCGKDARYAACTNDGKYSEHFPKPFLAETFLDEEGYLHYRRRDNKAVWRLFSFDIHYSYPTVMQLSFHLPNQNTITLRDSENLPALLQREGINVTMFTDWFELNKRDPAARTHTYDDIPKHYVWHEQQKLWLPRKQRKCIGRIIYSSLASGERYYLRMLLNVVWGVTGFEHLMTVNHMLYATFKKVCFAHGLLNGDREWTKALSEASLWALGPQLHDIFITMLRSERRIVLVVASSGITSLLLPAGRTAHSRFVIPLDLMENNTCEIQQNIQLAELMQEVQLIIWDEAPMAQRYAFEALDITMSIVNGEIDTLKQEFNRWVLAVGDGTLPAKMKEGEDEPTWIDILEKFLIKSWDSPIQQIVTETYPDFTSRQTDDKYLKERAILTPRNDDAEAINDFMFKQLSREPVNYTPSSS</sequence>
<keyword evidence="1" id="KW-0234">DNA repair</keyword>
<evidence type="ECO:0000313" key="5">
    <source>
        <dbReference type="Proteomes" id="UP001151760"/>
    </source>
</evidence>
<name>A0ABQ5CSH8_9ASTR</name>
<reference evidence="4" key="1">
    <citation type="journal article" date="2022" name="Int. J. Mol. Sci.">
        <title>Draft Genome of Tanacetum Coccineum: Genomic Comparison of Closely Related Tanacetum-Family Plants.</title>
        <authorList>
            <person name="Yamashiro T."/>
            <person name="Shiraishi A."/>
            <person name="Nakayama K."/>
            <person name="Satake H."/>
        </authorList>
    </citation>
    <scope>NUCLEOTIDE SEQUENCE</scope>
</reference>
<keyword evidence="1" id="KW-0547">Nucleotide-binding</keyword>
<dbReference type="InterPro" id="IPR025476">
    <property type="entry name" value="Helitron_helicase-like"/>
</dbReference>
<evidence type="ECO:0000259" key="3">
    <source>
        <dbReference type="Pfam" id="PF14214"/>
    </source>
</evidence>
<dbReference type="Pfam" id="PF05970">
    <property type="entry name" value="PIF1"/>
    <property type="match status" value="1"/>
</dbReference>
<reference evidence="4" key="2">
    <citation type="submission" date="2022-01" db="EMBL/GenBank/DDBJ databases">
        <authorList>
            <person name="Yamashiro T."/>
            <person name="Shiraishi A."/>
            <person name="Satake H."/>
            <person name="Nakayama K."/>
        </authorList>
    </citation>
    <scope>NUCLEOTIDE SEQUENCE</scope>
</reference>
<proteinExistence type="inferred from homology"/>
<dbReference type="InterPro" id="IPR010285">
    <property type="entry name" value="DNA_helicase_pif1-like_DEAD"/>
</dbReference>
<keyword evidence="1" id="KW-0067">ATP-binding</keyword>
<comment type="similarity">
    <text evidence="1">Belongs to the helicase family.</text>
</comment>
<dbReference type="PANTHER" id="PTHR10492:SF57">
    <property type="entry name" value="ATP-DEPENDENT DNA HELICASE"/>
    <property type="match status" value="1"/>
</dbReference>
<feature type="domain" description="DNA helicase Pif1-like DEAD-box helicase" evidence="2">
    <location>
        <begin position="645"/>
        <end position="735"/>
    </location>
</feature>
<keyword evidence="1 4" id="KW-0347">Helicase</keyword>
<evidence type="ECO:0000259" key="2">
    <source>
        <dbReference type="Pfam" id="PF05970"/>
    </source>
</evidence>
<gene>
    <name evidence="4" type="ORF">Tco_0909717</name>
</gene>
<keyword evidence="1" id="KW-0233">DNA recombination</keyword>
<protein>
    <recommendedName>
        <fullName evidence="1">ATP-dependent DNA helicase</fullName>
        <ecNumber evidence="1">5.6.2.3</ecNumber>
    </recommendedName>
</protein>
<organism evidence="4 5">
    <name type="scientific">Tanacetum coccineum</name>
    <dbReference type="NCBI Taxonomy" id="301880"/>
    <lineage>
        <taxon>Eukaryota</taxon>
        <taxon>Viridiplantae</taxon>
        <taxon>Streptophyta</taxon>
        <taxon>Embryophyta</taxon>
        <taxon>Tracheophyta</taxon>
        <taxon>Spermatophyta</taxon>
        <taxon>Magnoliopsida</taxon>
        <taxon>eudicotyledons</taxon>
        <taxon>Gunneridae</taxon>
        <taxon>Pentapetalae</taxon>
        <taxon>asterids</taxon>
        <taxon>campanulids</taxon>
        <taxon>Asterales</taxon>
        <taxon>Asteraceae</taxon>
        <taxon>Asteroideae</taxon>
        <taxon>Anthemideae</taxon>
        <taxon>Anthemidinae</taxon>
        <taxon>Tanacetum</taxon>
    </lineage>
</organism>
<evidence type="ECO:0000256" key="1">
    <source>
        <dbReference type="RuleBase" id="RU363044"/>
    </source>
</evidence>
<comment type="cofactor">
    <cofactor evidence="1">
        <name>Mg(2+)</name>
        <dbReference type="ChEBI" id="CHEBI:18420"/>
    </cofactor>
</comment>
<dbReference type="GO" id="GO:0004386">
    <property type="term" value="F:helicase activity"/>
    <property type="evidence" value="ECO:0007669"/>
    <property type="project" value="UniProtKB-KW"/>
</dbReference>
<keyword evidence="1" id="KW-0227">DNA damage</keyword>
<dbReference type="PANTHER" id="PTHR10492">
    <property type="match status" value="1"/>
</dbReference>
<dbReference type="EMBL" id="BQNB010014543">
    <property type="protein sequence ID" value="GJT29442.1"/>
    <property type="molecule type" value="Genomic_DNA"/>
</dbReference>
<dbReference type="InterPro" id="IPR027417">
    <property type="entry name" value="P-loop_NTPase"/>
</dbReference>
<comment type="catalytic activity">
    <reaction evidence="1">
        <text>ATP + H2O = ADP + phosphate + H(+)</text>
        <dbReference type="Rhea" id="RHEA:13065"/>
        <dbReference type="ChEBI" id="CHEBI:15377"/>
        <dbReference type="ChEBI" id="CHEBI:15378"/>
        <dbReference type="ChEBI" id="CHEBI:30616"/>
        <dbReference type="ChEBI" id="CHEBI:43474"/>
        <dbReference type="ChEBI" id="CHEBI:456216"/>
        <dbReference type="EC" id="5.6.2.3"/>
    </reaction>
</comment>
<feature type="domain" description="Helitron helicase-like" evidence="3">
    <location>
        <begin position="315"/>
        <end position="382"/>
    </location>
</feature>
<evidence type="ECO:0000313" key="4">
    <source>
        <dbReference type="EMBL" id="GJT29442.1"/>
    </source>
</evidence>
<dbReference type="Pfam" id="PF14214">
    <property type="entry name" value="Helitron_like_N"/>
    <property type="match status" value="1"/>
</dbReference>
<dbReference type="EC" id="5.6.2.3" evidence="1"/>
<dbReference type="Proteomes" id="UP001151760">
    <property type="component" value="Unassembled WGS sequence"/>
</dbReference>
<accession>A0ABQ5CSH8</accession>
<keyword evidence="5" id="KW-1185">Reference proteome</keyword>